<protein>
    <submittedName>
        <fullName evidence="2">Uncharacterized protein</fullName>
    </submittedName>
</protein>
<feature type="signal peptide" evidence="1">
    <location>
        <begin position="1"/>
        <end position="44"/>
    </location>
</feature>
<evidence type="ECO:0000313" key="2">
    <source>
        <dbReference type="EMBL" id="GAA5074546.1"/>
    </source>
</evidence>
<name>A0ABP9LAJ3_9RHOB</name>
<comment type="caution">
    <text evidence="2">The sequence shown here is derived from an EMBL/GenBank/DDBJ whole genome shotgun (WGS) entry which is preliminary data.</text>
</comment>
<proteinExistence type="predicted"/>
<reference evidence="3" key="1">
    <citation type="journal article" date="2019" name="Int. J. Syst. Evol. Microbiol.">
        <title>The Global Catalogue of Microorganisms (GCM) 10K type strain sequencing project: providing services to taxonomists for standard genome sequencing and annotation.</title>
        <authorList>
            <consortium name="The Broad Institute Genomics Platform"/>
            <consortium name="The Broad Institute Genome Sequencing Center for Infectious Disease"/>
            <person name="Wu L."/>
            <person name="Ma J."/>
        </authorList>
    </citation>
    <scope>NUCLEOTIDE SEQUENCE [LARGE SCALE GENOMIC DNA]</scope>
    <source>
        <strain evidence="3">JCM 18015</strain>
    </source>
</reference>
<keyword evidence="1" id="KW-0732">Signal</keyword>
<accession>A0ABP9LAJ3</accession>
<dbReference type="Pfam" id="PF20344">
    <property type="entry name" value="DUF6639"/>
    <property type="match status" value="1"/>
</dbReference>
<dbReference type="InterPro" id="IPR046579">
    <property type="entry name" value="DUF6639"/>
</dbReference>
<keyword evidence="3" id="KW-1185">Reference proteome</keyword>
<dbReference type="EMBL" id="BAABHW010000002">
    <property type="protein sequence ID" value="GAA5074546.1"/>
    <property type="molecule type" value="Genomic_DNA"/>
</dbReference>
<dbReference type="Proteomes" id="UP001499910">
    <property type="component" value="Unassembled WGS sequence"/>
</dbReference>
<evidence type="ECO:0000313" key="3">
    <source>
        <dbReference type="Proteomes" id="UP001499910"/>
    </source>
</evidence>
<sequence>MPAFSCLGLVFVAKRPGGPHLVAMTTTRCLMVSLCLSAAAPVLADPMPCPGGSITVDAGSDALRTTLCQSAETLLAGLAACHLPQQRPINIVAVDEVAHPFATCLAAFDCDYDRIRLVVRDDYTGLVAPDDPYANFPPDILLHTLLSHELTHALIEQNSAGREVPLVDHEYMANALELEQMAPEWRQAILDYAMLEEPNDSRIDIWIYRLEPRRFAANAWLHFIQPENGCDLVGRLVSGEASFEDDKP</sequence>
<organism evidence="2 3">
    <name type="scientific">[Roseibacterium] beibuensis</name>
    <dbReference type="NCBI Taxonomy" id="1193142"/>
    <lineage>
        <taxon>Bacteria</taxon>
        <taxon>Pseudomonadati</taxon>
        <taxon>Pseudomonadota</taxon>
        <taxon>Alphaproteobacteria</taxon>
        <taxon>Rhodobacterales</taxon>
        <taxon>Roseobacteraceae</taxon>
        <taxon>Roseicyclus</taxon>
    </lineage>
</organism>
<evidence type="ECO:0000256" key="1">
    <source>
        <dbReference type="SAM" id="SignalP"/>
    </source>
</evidence>
<gene>
    <name evidence="2" type="ORF">GCM10023209_21740</name>
</gene>
<feature type="chain" id="PRO_5045471815" evidence="1">
    <location>
        <begin position="45"/>
        <end position="248"/>
    </location>
</feature>